<evidence type="ECO:0000313" key="3">
    <source>
        <dbReference type="Proteomes" id="UP001139031"/>
    </source>
</evidence>
<evidence type="ECO:0008006" key="4">
    <source>
        <dbReference type="Google" id="ProtNLM"/>
    </source>
</evidence>
<organism evidence="2 3">
    <name type="scientific">Nannocystis pusilla</name>
    <dbReference type="NCBI Taxonomy" id="889268"/>
    <lineage>
        <taxon>Bacteria</taxon>
        <taxon>Pseudomonadati</taxon>
        <taxon>Myxococcota</taxon>
        <taxon>Polyangia</taxon>
        <taxon>Nannocystales</taxon>
        <taxon>Nannocystaceae</taxon>
        <taxon>Nannocystis</taxon>
    </lineage>
</organism>
<dbReference type="RefSeq" id="WP_224192014.1">
    <property type="nucleotide sequence ID" value="NZ_JAIRAU010000014.1"/>
</dbReference>
<protein>
    <recommendedName>
        <fullName evidence="4">Lipoprotein</fullName>
    </recommendedName>
</protein>
<feature type="region of interest" description="Disordered" evidence="1">
    <location>
        <begin position="50"/>
        <end position="106"/>
    </location>
</feature>
<proteinExistence type="predicted"/>
<evidence type="ECO:0000313" key="2">
    <source>
        <dbReference type="EMBL" id="MBZ5710243.1"/>
    </source>
</evidence>
<feature type="compositionally biased region" description="Low complexity" evidence="1">
    <location>
        <begin position="81"/>
        <end position="106"/>
    </location>
</feature>
<feature type="compositionally biased region" description="Low complexity" evidence="1">
    <location>
        <begin position="52"/>
        <end position="72"/>
    </location>
</feature>
<keyword evidence="3" id="KW-1185">Reference proteome</keyword>
<gene>
    <name evidence="2" type="ORF">K7C98_13335</name>
</gene>
<dbReference type="Proteomes" id="UP001139031">
    <property type="component" value="Unassembled WGS sequence"/>
</dbReference>
<evidence type="ECO:0000256" key="1">
    <source>
        <dbReference type="SAM" id="MobiDB-lite"/>
    </source>
</evidence>
<sequence length="345" mass="34533">MKPCARCDRHVRVSEVVCPFCGATQHEVSATARSWAVGLAMLGAACGPAKEGSASGSASETTSETTSTSSSTDGTVTGIPTTSGGSDSESGTSTSTSTGGISSSSTECASCSDATEGGGFIYGAPDTGGTQGKECDPWVQDCPIGQKCAPFASGGNTPNGLHCVPVAESPAQAGEPCVVEGSGDEQTDNCDFALACWGDICVPQCTGTPDAPVCDDPATACVITNNEVLTLCLPTCDPLASNCPADEVCVQPPDSQHFFCVVDASDDGGQEFDECGPANSCDPGLACLDPALATECPPGAVGCCLKYCDLTNPTCAGADAECLPWFEPGMAPAGLEDVGKCGLPD</sequence>
<accession>A0ABS7TPT4</accession>
<comment type="caution">
    <text evidence="2">The sequence shown here is derived from an EMBL/GenBank/DDBJ whole genome shotgun (WGS) entry which is preliminary data.</text>
</comment>
<reference evidence="2" key="1">
    <citation type="submission" date="2021-08" db="EMBL/GenBank/DDBJ databases">
        <authorList>
            <person name="Stevens D.C."/>
        </authorList>
    </citation>
    <scope>NUCLEOTIDE SEQUENCE</scope>
    <source>
        <strain evidence="2">DSM 53165</strain>
    </source>
</reference>
<dbReference type="EMBL" id="JAIRAU010000014">
    <property type="protein sequence ID" value="MBZ5710243.1"/>
    <property type="molecule type" value="Genomic_DNA"/>
</dbReference>
<name>A0ABS7TPT4_9BACT</name>